<evidence type="ECO:0000313" key="2">
    <source>
        <dbReference type="Proteomes" id="UP001165653"/>
    </source>
</evidence>
<dbReference type="Proteomes" id="UP001165653">
    <property type="component" value="Unassembled WGS sequence"/>
</dbReference>
<accession>A0ABT3G571</accession>
<keyword evidence="2" id="KW-1185">Reference proteome</keyword>
<gene>
    <name evidence="1" type="ORF">OJ996_15450</name>
</gene>
<organism evidence="1 2">
    <name type="scientific">Luteolibacter rhizosphaerae</name>
    <dbReference type="NCBI Taxonomy" id="2989719"/>
    <lineage>
        <taxon>Bacteria</taxon>
        <taxon>Pseudomonadati</taxon>
        <taxon>Verrucomicrobiota</taxon>
        <taxon>Verrucomicrobiia</taxon>
        <taxon>Verrucomicrobiales</taxon>
        <taxon>Verrucomicrobiaceae</taxon>
        <taxon>Luteolibacter</taxon>
    </lineage>
</organism>
<evidence type="ECO:0000313" key="1">
    <source>
        <dbReference type="EMBL" id="MCW1914983.1"/>
    </source>
</evidence>
<name>A0ABT3G571_9BACT</name>
<protein>
    <submittedName>
        <fullName evidence="1">Three-Cys-motif partner protein TcmP</fullName>
    </submittedName>
</protein>
<dbReference type="RefSeq" id="WP_264514521.1">
    <property type="nucleotide sequence ID" value="NZ_JAPDDR010000007.1"/>
</dbReference>
<proteinExistence type="predicted"/>
<dbReference type="EMBL" id="JAPDDR010000007">
    <property type="protein sequence ID" value="MCW1914983.1"/>
    <property type="molecule type" value="Genomic_DNA"/>
</dbReference>
<sequence>MAQNNSLLWQAAPHTIAKIEILKGYLNAWFPIVGSKFKKLVYIDGFAGPGSYENHPEGSPLAALDVFNSWITKKPERIVVEDISCFFIESDRNTLDYLAEKLSQMSLAKRIHPKPCHGDFETVFGELIQMPSIADNVTGALPLLIFADPFGGTGVPFHLFQRCLESQGSELLLNFDADGIARIHFGKNPGWEKQLNEVFGCDEWQTALEPHNDSLARKSEKALALYKQKLLAIDGVKFVWSFEMRGKTDRLNYYLVFASRNRLGMEKMKEAMRSIDGSGNYCFSDAYRDHHILFKNDDAEFFAKIMHEKYLGQNVTYADLDIYALCETPFINPKGMLDWLSRSHLIRVQAKPGCAPRAHSFPEEQIDYVTFLNPPKREVQRELF</sequence>
<dbReference type="InterPro" id="IPR031009">
    <property type="entry name" value="Tcm_partner"/>
</dbReference>
<reference evidence="1" key="1">
    <citation type="submission" date="2022-10" db="EMBL/GenBank/DDBJ databases">
        <title>Luteolibacter sp. GHJ8, whole genome shotgun sequencing project.</title>
        <authorList>
            <person name="Zhao G."/>
            <person name="Shen L."/>
        </authorList>
    </citation>
    <scope>NUCLEOTIDE SEQUENCE</scope>
    <source>
        <strain evidence="1">GHJ8</strain>
    </source>
</reference>
<comment type="caution">
    <text evidence="1">The sequence shown here is derived from an EMBL/GenBank/DDBJ whole genome shotgun (WGS) entry which is preliminary data.</text>
</comment>
<dbReference type="NCBIfam" id="TIGR04474">
    <property type="entry name" value="tcm_partner"/>
    <property type="match status" value="1"/>
</dbReference>